<dbReference type="Gene3D" id="2.60.40.10">
    <property type="entry name" value="Immunoglobulins"/>
    <property type="match status" value="2"/>
</dbReference>
<keyword evidence="4" id="KW-1185">Reference proteome</keyword>
<feature type="compositionally biased region" description="Basic and acidic residues" evidence="1">
    <location>
        <begin position="351"/>
        <end position="365"/>
    </location>
</feature>
<evidence type="ECO:0000256" key="1">
    <source>
        <dbReference type="SAM" id="MobiDB-lite"/>
    </source>
</evidence>
<accession>A0A6L5YNG4</accession>
<protein>
    <submittedName>
        <fullName evidence="3">Uncharacterized protein</fullName>
    </submittedName>
</protein>
<keyword evidence="2" id="KW-0472">Membrane</keyword>
<dbReference type="RefSeq" id="WP_154428680.1">
    <property type="nucleotide sequence ID" value="NZ_VUNI01000003.1"/>
</dbReference>
<organism evidence="3 4">
    <name type="scientific">Roseburia porci</name>
    <dbReference type="NCBI Taxonomy" id="2605790"/>
    <lineage>
        <taxon>Bacteria</taxon>
        <taxon>Bacillati</taxon>
        <taxon>Bacillota</taxon>
        <taxon>Clostridia</taxon>
        <taxon>Lachnospirales</taxon>
        <taxon>Lachnospiraceae</taxon>
        <taxon>Roseburia</taxon>
    </lineage>
</organism>
<sequence>MKKKVIAGIIGIAAIVAITVGIVIVNQKPELATSTVTIEAGEEFKPEAKDLFKGKHSGDVKIDTSKVDTDKVGEYEATATYKKHSYTITVKVEDTTAPTITAKSEDPVYTKDVTALNAEDYVTVEDVSDTTVAFTGYQKMDSLDAEPITEATATVPEEEGFYKATITATDASNNESDTTITLVYDKTAPTIEGLADGTTESDPTEDSIQCTATDAIDGAVDVTKSIEKTGDNQYTVIAKATDRAGNEATQSATITVQAPQPVAEAPAQESASNETTKNASKGSSSKGSGSGSASNKGGNAASGNGGSTQTTPAQQAPAEQPAAPEQQPAQVEQPAQDNNSSAGSDGSSNDSLDRYRQQDAERAETIDWACPWCGIDFGYGQAASDQYAEHMRSVHGAPL</sequence>
<feature type="transmembrane region" description="Helical" evidence="2">
    <location>
        <begin position="5"/>
        <end position="25"/>
    </location>
</feature>
<evidence type="ECO:0000313" key="3">
    <source>
        <dbReference type="EMBL" id="MST73985.1"/>
    </source>
</evidence>
<evidence type="ECO:0000313" key="4">
    <source>
        <dbReference type="Proteomes" id="UP000474024"/>
    </source>
</evidence>
<feature type="compositionally biased region" description="Low complexity" evidence="1">
    <location>
        <begin position="256"/>
        <end position="350"/>
    </location>
</feature>
<dbReference type="InterPro" id="IPR013783">
    <property type="entry name" value="Ig-like_fold"/>
</dbReference>
<reference evidence="3 4" key="1">
    <citation type="submission" date="2019-08" db="EMBL/GenBank/DDBJ databases">
        <title>In-depth cultivation of the pig gut microbiome towards novel bacterial diversity and tailored functional studies.</title>
        <authorList>
            <person name="Wylensek D."/>
            <person name="Hitch T.C.A."/>
            <person name="Clavel T."/>
        </authorList>
    </citation>
    <scope>NUCLEOTIDE SEQUENCE [LARGE SCALE GENOMIC DNA]</scope>
    <source>
        <strain evidence="3 4">MUC/MUC-530-WT-4D</strain>
    </source>
</reference>
<name>A0A6L5YNG4_9FIRM</name>
<comment type="caution">
    <text evidence="3">The sequence shown here is derived from an EMBL/GenBank/DDBJ whole genome shotgun (WGS) entry which is preliminary data.</text>
</comment>
<keyword evidence="2" id="KW-0812">Transmembrane</keyword>
<dbReference type="AlphaFoldDB" id="A0A6L5YNG4"/>
<feature type="region of interest" description="Disordered" evidence="1">
    <location>
        <begin position="255"/>
        <end position="366"/>
    </location>
</feature>
<gene>
    <name evidence="3" type="ORF">FYJ75_02895</name>
</gene>
<proteinExistence type="predicted"/>
<evidence type="ECO:0000256" key="2">
    <source>
        <dbReference type="SAM" id="Phobius"/>
    </source>
</evidence>
<keyword evidence="2" id="KW-1133">Transmembrane helix</keyword>
<dbReference type="Proteomes" id="UP000474024">
    <property type="component" value="Unassembled WGS sequence"/>
</dbReference>
<dbReference type="EMBL" id="VUNI01000003">
    <property type="protein sequence ID" value="MST73985.1"/>
    <property type="molecule type" value="Genomic_DNA"/>
</dbReference>